<accession>A0AAV8TV83</accession>
<evidence type="ECO:0000256" key="1">
    <source>
        <dbReference type="ARBA" id="ARBA00004123"/>
    </source>
</evidence>
<comment type="subcellular location">
    <subcellularLocation>
        <location evidence="1">Nucleus</location>
    </subcellularLocation>
</comment>
<evidence type="ECO:0000313" key="7">
    <source>
        <dbReference type="Proteomes" id="UP001159364"/>
    </source>
</evidence>
<organism evidence="6 7">
    <name type="scientific">Erythroxylum novogranatense</name>
    <dbReference type="NCBI Taxonomy" id="1862640"/>
    <lineage>
        <taxon>Eukaryota</taxon>
        <taxon>Viridiplantae</taxon>
        <taxon>Streptophyta</taxon>
        <taxon>Embryophyta</taxon>
        <taxon>Tracheophyta</taxon>
        <taxon>Spermatophyta</taxon>
        <taxon>Magnoliopsida</taxon>
        <taxon>eudicotyledons</taxon>
        <taxon>Gunneridae</taxon>
        <taxon>Pentapetalae</taxon>
        <taxon>rosids</taxon>
        <taxon>fabids</taxon>
        <taxon>Malpighiales</taxon>
        <taxon>Erythroxylaceae</taxon>
        <taxon>Erythroxylum</taxon>
    </lineage>
</organism>
<dbReference type="InterPro" id="IPR044273">
    <property type="entry name" value="PIF3-like"/>
</dbReference>
<dbReference type="PROSITE" id="PS50888">
    <property type="entry name" value="BHLH"/>
    <property type="match status" value="1"/>
</dbReference>
<dbReference type="InterPro" id="IPR011598">
    <property type="entry name" value="bHLH_dom"/>
</dbReference>
<proteinExistence type="predicted"/>
<dbReference type="GO" id="GO:0010017">
    <property type="term" value="P:red or far-red light signaling pathway"/>
    <property type="evidence" value="ECO:0007669"/>
    <property type="project" value="UniProtKB-ARBA"/>
</dbReference>
<gene>
    <name evidence="6" type="ORF">K2173_008237</name>
</gene>
<protein>
    <recommendedName>
        <fullName evidence="5">BHLH domain-containing protein</fullName>
    </recommendedName>
</protein>
<dbReference type="AlphaFoldDB" id="A0AAV8TV83"/>
<dbReference type="InterPro" id="IPR036638">
    <property type="entry name" value="HLH_DNA-bd_sf"/>
</dbReference>
<reference evidence="6 7" key="1">
    <citation type="submission" date="2021-09" db="EMBL/GenBank/DDBJ databases">
        <title>Genomic insights and catalytic innovation underlie evolution of tropane alkaloids biosynthesis.</title>
        <authorList>
            <person name="Wang Y.-J."/>
            <person name="Tian T."/>
            <person name="Huang J.-P."/>
            <person name="Huang S.-X."/>
        </authorList>
    </citation>
    <scope>NUCLEOTIDE SEQUENCE [LARGE SCALE GENOMIC DNA]</scope>
    <source>
        <strain evidence="6">KIB-2018</strain>
        <tissue evidence="6">Leaf</tissue>
    </source>
</reference>
<evidence type="ECO:0000256" key="4">
    <source>
        <dbReference type="ARBA" id="ARBA00023242"/>
    </source>
</evidence>
<evidence type="ECO:0000256" key="3">
    <source>
        <dbReference type="ARBA" id="ARBA00023163"/>
    </source>
</evidence>
<dbReference type="GO" id="GO:0005634">
    <property type="term" value="C:nucleus"/>
    <property type="evidence" value="ECO:0007669"/>
    <property type="project" value="UniProtKB-SubCell"/>
</dbReference>
<keyword evidence="4" id="KW-0539">Nucleus</keyword>
<keyword evidence="7" id="KW-1185">Reference proteome</keyword>
<sequence>MKALQELLPGPRKYPSDSASMLDDAIEYLKTLKLQIKMMYMRGRFIFQVPSVLPTGFQMPQFAASAPGMGMGMVDLCNSGAISMMSIPPTYIQNSAAYGNLPIPQLTEAASTSSTTPIFSSGFWSSFPCPNQGEASSEDTGN</sequence>
<evidence type="ECO:0000259" key="5">
    <source>
        <dbReference type="PROSITE" id="PS50888"/>
    </source>
</evidence>
<evidence type="ECO:0000313" key="6">
    <source>
        <dbReference type="EMBL" id="KAJ8769829.1"/>
    </source>
</evidence>
<keyword evidence="2" id="KW-0805">Transcription regulation</keyword>
<name>A0AAV8TV83_9ROSI</name>
<evidence type="ECO:0000256" key="2">
    <source>
        <dbReference type="ARBA" id="ARBA00023015"/>
    </source>
</evidence>
<dbReference type="PANTHER" id="PTHR46807:SF1">
    <property type="entry name" value="TRANSCRIPTION FACTOR PIF3"/>
    <property type="match status" value="1"/>
</dbReference>
<dbReference type="SUPFAM" id="SSF47459">
    <property type="entry name" value="HLH, helix-loop-helix DNA-binding domain"/>
    <property type="match status" value="1"/>
</dbReference>
<dbReference type="PANTHER" id="PTHR46807">
    <property type="entry name" value="TRANSCRIPTION FACTOR PIF3"/>
    <property type="match status" value="1"/>
</dbReference>
<feature type="domain" description="BHLH" evidence="5">
    <location>
        <begin position="1"/>
        <end position="32"/>
    </location>
</feature>
<dbReference type="EMBL" id="JAIWQS010000003">
    <property type="protein sequence ID" value="KAJ8769829.1"/>
    <property type="molecule type" value="Genomic_DNA"/>
</dbReference>
<keyword evidence="3" id="KW-0804">Transcription</keyword>
<comment type="caution">
    <text evidence="6">The sequence shown here is derived from an EMBL/GenBank/DDBJ whole genome shotgun (WGS) entry which is preliminary data.</text>
</comment>
<dbReference type="GO" id="GO:0046983">
    <property type="term" value="F:protein dimerization activity"/>
    <property type="evidence" value="ECO:0007669"/>
    <property type="project" value="InterPro"/>
</dbReference>
<dbReference type="Proteomes" id="UP001159364">
    <property type="component" value="Linkage Group LG03"/>
</dbReference>
<dbReference type="GO" id="GO:0003700">
    <property type="term" value="F:DNA-binding transcription factor activity"/>
    <property type="evidence" value="ECO:0007669"/>
    <property type="project" value="InterPro"/>
</dbReference>